<dbReference type="Proteomes" id="UP001642483">
    <property type="component" value="Unassembled WGS sequence"/>
</dbReference>
<comment type="caution">
    <text evidence="2">The sequence shown here is derived from an EMBL/GenBank/DDBJ whole genome shotgun (WGS) entry which is preliminary data.</text>
</comment>
<evidence type="ECO:0000313" key="2">
    <source>
        <dbReference type="EMBL" id="CAK8671391.1"/>
    </source>
</evidence>
<sequence length="200" mass="22940">MDANESQRIDDLSSETEDSTDASRVESHHDCDRVEDEHSEDEEDALPSDESMTSQRQMLDQFFDPRNKKKKIVTSWFKNRRINDRAGNEAWRSAVLISSKQRKRKQAKPPKPSKLIDPAIVENIALVKTFGEAYTKWREKRIKMKDAAISKQGRASSSKEHQSLQKLNYSSLYSANTAQEILEASRQSIQIENAVKSIEL</sequence>
<feature type="compositionally biased region" description="Acidic residues" evidence="1">
    <location>
        <begin position="37"/>
        <end position="47"/>
    </location>
</feature>
<accession>A0ABP0EXR7</accession>
<protein>
    <submittedName>
        <fullName evidence="2">Uncharacterized protein</fullName>
    </submittedName>
</protein>
<evidence type="ECO:0000313" key="3">
    <source>
        <dbReference type="Proteomes" id="UP001642483"/>
    </source>
</evidence>
<gene>
    <name evidence="2" type="ORF">CVLEPA_LOCUS463</name>
</gene>
<reference evidence="2 3" key="1">
    <citation type="submission" date="2024-02" db="EMBL/GenBank/DDBJ databases">
        <authorList>
            <person name="Daric V."/>
            <person name="Darras S."/>
        </authorList>
    </citation>
    <scope>NUCLEOTIDE SEQUENCE [LARGE SCALE GENOMIC DNA]</scope>
</reference>
<name>A0ABP0EXR7_CLALP</name>
<feature type="compositionally biased region" description="Basic and acidic residues" evidence="1">
    <location>
        <begin position="21"/>
        <end position="36"/>
    </location>
</feature>
<keyword evidence="3" id="KW-1185">Reference proteome</keyword>
<organism evidence="2 3">
    <name type="scientific">Clavelina lepadiformis</name>
    <name type="common">Light-bulb sea squirt</name>
    <name type="synonym">Ascidia lepadiformis</name>
    <dbReference type="NCBI Taxonomy" id="159417"/>
    <lineage>
        <taxon>Eukaryota</taxon>
        <taxon>Metazoa</taxon>
        <taxon>Chordata</taxon>
        <taxon>Tunicata</taxon>
        <taxon>Ascidiacea</taxon>
        <taxon>Aplousobranchia</taxon>
        <taxon>Clavelinidae</taxon>
        <taxon>Clavelina</taxon>
    </lineage>
</organism>
<dbReference type="EMBL" id="CAWYQH010000001">
    <property type="protein sequence ID" value="CAK8671391.1"/>
    <property type="molecule type" value="Genomic_DNA"/>
</dbReference>
<feature type="region of interest" description="Disordered" evidence="1">
    <location>
        <begin position="1"/>
        <end position="65"/>
    </location>
</feature>
<proteinExistence type="predicted"/>
<feature type="compositionally biased region" description="Basic and acidic residues" evidence="1">
    <location>
        <begin position="1"/>
        <end position="11"/>
    </location>
</feature>
<evidence type="ECO:0000256" key="1">
    <source>
        <dbReference type="SAM" id="MobiDB-lite"/>
    </source>
</evidence>